<feature type="chain" id="PRO_5043018811" description="SH3 domain-containing protein" evidence="1">
    <location>
        <begin position="19"/>
        <end position="128"/>
    </location>
</feature>
<reference evidence="2" key="2">
    <citation type="submission" date="2023-05" db="EMBL/GenBank/DDBJ databases">
        <authorList>
            <consortium name="Lawrence Berkeley National Laboratory"/>
            <person name="Steindorff A."/>
            <person name="Hensen N."/>
            <person name="Bonometti L."/>
            <person name="Westerberg I."/>
            <person name="Brannstrom I.O."/>
            <person name="Guillou S."/>
            <person name="Cros-Aarteil S."/>
            <person name="Calhoun S."/>
            <person name="Haridas S."/>
            <person name="Kuo A."/>
            <person name="Mondo S."/>
            <person name="Pangilinan J."/>
            <person name="Riley R."/>
            <person name="Labutti K."/>
            <person name="Andreopoulos B."/>
            <person name="Lipzen A."/>
            <person name="Chen C."/>
            <person name="Yanf M."/>
            <person name="Daum C."/>
            <person name="Ng V."/>
            <person name="Clum A."/>
            <person name="Ohm R."/>
            <person name="Martin F."/>
            <person name="Silar P."/>
            <person name="Natvig D."/>
            <person name="Lalanne C."/>
            <person name="Gautier V."/>
            <person name="Ament-Velasquez S.L."/>
            <person name="Kruys A."/>
            <person name="Hutchinson M.I."/>
            <person name="Powell A.J."/>
            <person name="Barry K."/>
            <person name="Miller A.N."/>
            <person name="Grigoriev I.V."/>
            <person name="Debuchy R."/>
            <person name="Gladieux P."/>
            <person name="Thoren M.H."/>
            <person name="Johannesson H."/>
        </authorList>
    </citation>
    <scope>NUCLEOTIDE SEQUENCE</scope>
    <source>
        <strain evidence="2">CBS 757.83</strain>
    </source>
</reference>
<reference evidence="2" key="1">
    <citation type="journal article" date="2023" name="Mol. Phylogenet. Evol.">
        <title>Genome-scale phylogeny and comparative genomics of the fungal order Sordariales.</title>
        <authorList>
            <person name="Hensen N."/>
            <person name="Bonometti L."/>
            <person name="Westerberg I."/>
            <person name="Brannstrom I.O."/>
            <person name="Guillou S."/>
            <person name="Cros-Aarteil S."/>
            <person name="Calhoun S."/>
            <person name="Haridas S."/>
            <person name="Kuo A."/>
            <person name="Mondo S."/>
            <person name="Pangilinan J."/>
            <person name="Riley R."/>
            <person name="LaButti K."/>
            <person name="Andreopoulos B."/>
            <person name="Lipzen A."/>
            <person name="Chen C."/>
            <person name="Yan M."/>
            <person name="Daum C."/>
            <person name="Ng V."/>
            <person name="Clum A."/>
            <person name="Steindorff A."/>
            <person name="Ohm R.A."/>
            <person name="Martin F."/>
            <person name="Silar P."/>
            <person name="Natvig D.O."/>
            <person name="Lalanne C."/>
            <person name="Gautier V."/>
            <person name="Ament-Velasquez S.L."/>
            <person name="Kruys A."/>
            <person name="Hutchinson M.I."/>
            <person name="Powell A.J."/>
            <person name="Barry K."/>
            <person name="Miller A.N."/>
            <person name="Grigoriev I.V."/>
            <person name="Debuchy R."/>
            <person name="Gladieux P."/>
            <person name="Hiltunen Thoren M."/>
            <person name="Johannesson H."/>
        </authorList>
    </citation>
    <scope>NUCLEOTIDE SEQUENCE</scope>
    <source>
        <strain evidence="2">CBS 757.83</strain>
    </source>
</reference>
<evidence type="ECO:0008006" key="4">
    <source>
        <dbReference type="Google" id="ProtNLM"/>
    </source>
</evidence>
<dbReference type="Proteomes" id="UP001305647">
    <property type="component" value="Unassembled WGS sequence"/>
</dbReference>
<protein>
    <recommendedName>
        <fullName evidence="4">SH3 domain-containing protein</fullName>
    </recommendedName>
</protein>
<dbReference type="AlphaFoldDB" id="A0AAN6PUU8"/>
<accession>A0AAN6PUU8</accession>
<proteinExistence type="predicted"/>
<evidence type="ECO:0000313" key="2">
    <source>
        <dbReference type="EMBL" id="KAK4096485.1"/>
    </source>
</evidence>
<evidence type="ECO:0000256" key="1">
    <source>
        <dbReference type="SAM" id="SignalP"/>
    </source>
</evidence>
<organism evidence="2 3">
    <name type="scientific">Parathielavia hyrcaniae</name>
    <dbReference type="NCBI Taxonomy" id="113614"/>
    <lineage>
        <taxon>Eukaryota</taxon>
        <taxon>Fungi</taxon>
        <taxon>Dikarya</taxon>
        <taxon>Ascomycota</taxon>
        <taxon>Pezizomycotina</taxon>
        <taxon>Sordariomycetes</taxon>
        <taxon>Sordariomycetidae</taxon>
        <taxon>Sordariales</taxon>
        <taxon>Chaetomiaceae</taxon>
        <taxon>Parathielavia</taxon>
    </lineage>
</organism>
<name>A0AAN6PUU8_9PEZI</name>
<comment type="caution">
    <text evidence="2">The sequence shown here is derived from an EMBL/GenBank/DDBJ whole genome shotgun (WGS) entry which is preliminary data.</text>
</comment>
<sequence>MKLVSLLTAGFLTTGLFAAPVTEDGASDIEAREPADVGVSKREVHRCYIVGGSPKVNCRAGPGTSYKVVRAFERGNWYNFGCVQSGECITLNGATNCGWDYTVWGGQECYVNGHYTDSSCTLAKLGKC</sequence>
<keyword evidence="1" id="KW-0732">Signal</keyword>
<dbReference type="EMBL" id="MU863712">
    <property type="protein sequence ID" value="KAK4096485.1"/>
    <property type="molecule type" value="Genomic_DNA"/>
</dbReference>
<gene>
    <name evidence="2" type="ORF">N658DRAFT_480573</name>
</gene>
<keyword evidence="3" id="KW-1185">Reference proteome</keyword>
<dbReference type="Gene3D" id="2.30.30.40">
    <property type="entry name" value="SH3 Domains"/>
    <property type="match status" value="1"/>
</dbReference>
<feature type="signal peptide" evidence="1">
    <location>
        <begin position="1"/>
        <end position="18"/>
    </location>
</feature>
<evidence type="ECO:0000313" key="3">
    <source>
        <dbReference type="Proteomes" id="UP001305647"/>
    </source>
</evidence>